<dbReference type="InterPro" id="IPR039420">
    <property type="entry name" value="WalR-like"/>
</dbReference>
<name>A0A4R4ENI5_9BACL</name>
<dbReference type="EMBL" id="SKFG01000002">
    <property type="protein sequence ID" value="TCZ80091.1"/>
    <property type="molecule type" value="Genomic_DNA"/>
</dbReference>
<dbReference type="AlphaFoldDB" id="A0A4R4ENI5"/>
<keyword evidence="4" id="KW-0805">Transcription regulation</keyword>
<organism evidence="9 10">
    <name type="scientific">Paenibacillus albiflavus</name>
    <dbReference type="NCBI Taxonomy" id="2545760"/>
    <lineage>
        <taxon>Bacteria</taxon>
        <taxon>Bacillati</taxon>
        <taxon>Bacillota</taxon>
        <taxon>Bacilli</taxon>
        <taxon>Bacillales</taxon>
        <taxon>Paenibacillaceae</taxon>
        <taxon>Paenibacillus</taxon>
    </lineage>
</organism>
<comment type="caution">
    <text evidence="9">The sequence shown here is derived from an EMBL/GenBank/DDBJ whole genome shotgun (WGS) entry which is preliminary data.</text>
</comment>
<evidence type="ECO:0000256" key="3">
    <source>
        <dbReference type="ARBA" id="ARBA00023012"/>
    </source>
</evidence>
<dbReference type="SMART" id="SM00862">
    <property type="entry name" value="Trans_reg_C"/>
    <property type="match status" value="1"/>
</dbReference>
<keyword evidence="5 7" id="KW-0238">DNA-binding</keyword>
<gene>
    <name evidence="9" type="ORF">E0485_04330</name>
</gene>
<sequence length="235" mass="26007">MSVKLTNESSHHGAACNTTKRIILLSPYPSSLHELVGELTAKCYDVLVMHHLDSDLFSQLNPDLLILDQRHEPLNQSALMPLLDSNISTLNLLAKPSDDSDQLSNQCIVWPADIQEITAQIVQLMESSCTSNIGMSTLVAFKDLTVDYKRIVVTQNNERIDLTRTEFDLLKVLLAADGAALSRQELLDAVWGAEYYGGSNTVDAHIKGLRNKLKDDPKSPTYIATIRGIGYRLAD</sequence>
<evidence type="ECO:0000313" key="10">
    <source>
        <dbReference type="Proteomes" id="UP000295418"/>
    </source>
</evidence>
<dbReference type="GO" id="GO:0000156">
    <property type="term" value="F:phosphorelay response regulator activity"/>
    <property type="evidence" value="ECO:0007669"/>
    <property type="project" value="TreeGrafter"/>
</dbReference>
<dbReference type="RefSeq" id="WP_132416737.1">
    <property type="nucleotide sequence ID" value="NZ_SKFG01000002.1"/>
</dbReference>
<evidence type="ECO:0000256" key="1">
    <source>
        <dbReference type="ARBA" id="ARBA00004496"/>
    </source>
</evidence>
<evidence type="ECO:0000259" key="8">
    <source>
        <dbReference type="PROSITE" id="PS51755"/>
    </source>
</evidence>
<keyword evidence="3" id="KW-0902">Two-component regulatory system</keyword>
<evidence type="ECO:0000313" key="9">
    <source>
        <dbReference type="EMBL" id="TCZ80091.1"/>
    </source>
</evidence>
<evidence type="ECO:0000256" key="2">
    <source>
        <dbReference type="ARBA" id="ARBA00022553"/>
    </source>
</evidence>
<evidence type="ECO:0000256" key="7">
    <source>
        <dbReference type="PROSITE-ProRule" id="PRU01091"/>
    </source>
</evidence>
<reference evidence="9 10" key="1">
    <citation type="submission" date="2019-03" db="EMBL/GenBank/DDBJ databases">
        <authorList>
            <person name="Kim M.K.M."/>
        </authorList>
    </citation>
    <scope>NUCLEOTIDE SEQUENCE [LARGE SCALE GENOMIC DNA]</scope>
    <source>
        <strain evidence="9 10">18JY21-1</strain>
    </source>
</reference>
<dbReference type="GO" id="GO:0006355">
    <property type="term" value="P:regulation of DNA-templated transcription"/>
    <property type="evidence" value="ECO:0007669"/>
    <property type="project" value="InterPro"/>
</dbReference>
<feature type="domain" description="OmpR/PhoB-type" evidence="8">
    <location>
        <begin position="136"/>
        <end position="235"/>
    </location>
</feature>
<dbReference type="GO" id="GO:0005829">
    <property type="term" value="C:cytosol"/>
    <property type="evidence" value="ECO:0007669"/>
    <property type="project" value="TreeGrafter"/>
</dbReference>
<keyword evidence="10" id="KW-1185">Reference proteome</keyword>
<keyword evidence="2" id="KW-0597">Phosphoprotein</keyword>
<dbReference type="Gene3D" id="1.10.10.10">
    <property type="entry name" value="Winged helix-like DNA-binding domain superfamily/Winged helix DNA-binding domain"/>
    <property type="match status" value="1"/>
</dbReference>
<dbReference type="InterPro" id="IPR001867">
    <property type="entry name" value="OmpR/PhoB-type_DNA-bd"/>
</dbReference>
<dbReference type="Pfam" id="PF00486">
    <property type="entry name" value="Trans_reg_C"/>
    <property type="match status" value="1"/>
</dbReference>
<comment type="subcellular location">
    <subcellularLocation>
        <location evidence="1">Cytoplasm</location>
    </subcellularLocation>
</comment>
<dbReference type="InterPro" id="IPR016032">
    <property type="entry name" value="Sig_transdc_resp-reg_C-effctor"/>
</dbReference>
<keyword evidence="6" id="KW-0804">Transcription</keyword>
<evidence type="ECO:0000256" key="6">
    <source>
        <dbReference type="ARBA" id="ARBA00023163"/>
    </source>
</evidence>
<evidence type="ECO:0000256" key="4">
    <source>
        <dbReference type="ARBA" id="ARBA00023015"/>
    </source>
</evidence>
<dbReference type="PANTHER" id="PTHR48111">
    <property type="entry name" value="REGULATOR OF RPOS"/>
    <property type="match status" value="1"/>
</dbReference>
<proteinExistence type="predicted"/>
<dbReference type="Proteomes" id="UP000295418">
    <property type="component" value="Unassembled WGS sequence"/>
</dbReference>
<accession>A0A4R4ENI5</accession>
<protein>
    <submittedName>
        <fullName evidence="9">Winged helix family transcriptional regulator</fullName>
    </submittedName>
</protein>
<evidence type="ECO:0000256" key="5">
    <source>
        <dbReference type="ARBA" id="ARBA00023125"/>
    </source>
</evidence>
<feature type="DNA-binding region" description="OmpR/PhoB-type" evidence="7">
    <location>
        <begin position="136"/>
        <end position="235"/>
    </location>
</feature>
<dbReference type="FunFam" id="1.10.10.10:FF:000018">
    <property type="entry name" value="DNA-binding response regulator ResD"/>
    <property type="match status" value="1"/>
</dbReference>
<dbReference type="GO" id="GO:0000976">
    <property type="term" value="F:transcription cis-regulatory region binding"/>
    <property type="evidence" value="ECO:0007669"/>
    <property type="project" value="TreeGrafter"/>
</dbReference>
<dbReference type="CDD" id="cd00383">
    <property type="entry name" value="trans_reg_C"/>
    <property type="match status" value="1"/>
</dbReference>
<dbReference type="PROSITE" id="PS51755">
    <property type="entry name" value="OMPR_PHOB"/>
    <property type="match status" value="1"/>
</dbReference>
<dbReference type="OrthoDB" id="2652196at2"/>
<dbReference type="InterPro" id="IPR036388">
    <property type="entry name" value="WH-like_DNA-bd_sf"/>
</dbReference>
<dbReference type="PANTHER" id="PTHR48111:SF1">
    <property type="entry name" value="TWO-COMPONENT RESPONSE REGULATOR ORR33"/>
    <property type="match status" value="1"/>
</dbReference>
<dbReference type="SUPFAM" id="SSF46894">
    <property type="entry name" value="C-terminal effector domain of the bipartite response regulators"/>
    <property type="match status" value="1"/>
</dbReference>
<dbReference type="GO" id="GO:0032993">
    <property type="term" value="C:protein-DNA complex"/>
    <property type="evidence" value="ECO:0007669"/>
    <property type="project" value="TreeGrafter"/>
</dbReference>